<proteinExistence type="predicted"/>
<comment type="caution">
    <text evidence="1">The sequence shown here is derived from an EMBL/GenBank/DDBJ whole genome shotgun (WGS) entry which is preliminary data.</text>
</comment>
<protein>
    <submittedName>
        <fullName evidence="1">Uncharacterized protein</fullName>
    </submittedName>
</protein>
<keyword evidence="6" id="KW-1185">Reference proteome</keyword>
<organism evidence="1 5">
    <name type="scientific">Rotaria sordida</name>
    <dbReference type="NCBI Taxonomy" id="392033"/>
    <lineage>
        <taxon>Eukaryota</taxon>
        <taxon>Metazoa</taxon>
        <taxon>Spiralia</taxon>
        <taxon>Gnathifera</taxon>
        <taxon>Rotifera</taxon>
        <taxon>Eurotatoria</taxon>
        <taxon>Bdelloidea</taxon>
        <taxon>Philodinida</taxon>
        <taxon>Philodinidae</taxon>
        <taxon>Rotaria</taxon>
    </lineage>
</organism>
<dbReference type="EMBL" id="CAJNOH010001815">
    <property type="protein sequence ID" value="CAF1252639.1"/>
    <property type="molecule type" value="Genomic_DNA"/>
</dbReference>
<evidence type="ECO:0000313" key="2">
    <source>
        <dbReference type="EMBL" id="CAF1252639.1"/>
    </source>
</evidence>
<accession>A0A814ZWW4</accession>
<dbReference type="Proteomes" id="UP000663854">
    <property type="component" value="Unassembled WGS sequence"/>
</dbReference>
<evidence type="ECO:0000313" key="3">
    <source>
        <dbReference type="EMBL" id="CAF1530609.1"/>
    </source>
</evidence>
<gene>
    <name evidence="3" type="ORF">JXQ802_LOCUS42207</name>
    <name evidence="4" type="ORF">JXQ802_LOCUS42409</name>
    <name evidence="1" type="ORF">PYM288_LOCUS27282</name>
    <name evidence="2" type="ORF">PYM288_LOCUS27460</name>
</gene>
<evidence type="ECO:0000313" key="5">
    <source>
        <dbReference type="Proteomes" id="UP000663854"/>
    </source>
</evidence>
<evidence type="ECO:0000313" key="1">
    <source>
        <dbReference type="EMBL" id="CAF1249036.1"/>
    </source>
</evidence>
<reference evidence="1" key="1">
    <citation type="submission" date="2021-02" db="EMBL/GenBank/DDBJ databases">
        <authorList>
            <person name="Nowell W R."/>
        </authorList>
    </citation>
    <scope>NUCLEOTIDE SEQUENCE</scope>
</reference>
<dbReference type="AlphaFoldDB" id="A0A814ZWW4"/>
<evidence type="ECO:0000313" key="6">
    <source>
        <dbReference type="Proteomes" id="UP000663870"/>
    </source>
</evidence>
<sequence length="204" mass="23678">MLYNEIFLGGVAMSDKIGNTNLTVVNQLCRSDGVLFRPERPATAMDSTFLEQNFFVEYVMITNLTESYTFSWNELFNTEEDDYPNRRISDIYVVFELENPRDYYWFTSTNISTILIPSCAQDLITYYSSFHLFVFVPFSKLSNWILFGELNKQLPITRQRFVQTSITIGYSEHLLGKIDIYTVQGLLTMIITCKTEAGYQCNNV</sequence>
<dbReference type="EMBL" id="CAJNOH010001771">
    <property type="protein sequence ID" value="CAF1249036.1"/>
    <property type="molecule type" value="Genomic_DNA"/>
</dbReference>
<dbReference type="EMBL" id="CAJNOL010002808">
    <property type="protein sequence ID" value="CAF1530609.1"/>
    <property type="molecule type" value="Genomic_DNA"/>
</dbReference>
<dbReference type="EMBL" id="CAJNOL010002860">
    <property type="protein sequence ID" value="CAF1533420.1"/>
    <property type="molecule type" value="Genomic_DNA"/>
</dbReference>
<dbReference type="Proteomes" id="UP000663870">
    <property type="component" value="Unassembled WGS sequence"/>
</dbReference>
<name>A0A814ZWW4_9BILA</name>
<evidence type="ECO:0000313" key="4">
    <source>
        <dbReference type="EMBL" id="CAF1533420.1"/>
    </source>
</evidence>